<dbReference type="Pfam" id="PF02984">
    <property type="entry name" value="Cyclin_C"/>
    <property type="match status" value="1"/>
</dbReference>
<evidence type="ECO:0000256" key="3">
    <source>
        <dbReference type="ARBA" id="ARBA00023306"/>
    </source>
</evidence>
<protein>
    <submittedName>
        <fullName evidence="9">Cyclin-a2-4</fullName>
    </submittedName>
</protein>
<feature type="domain" description="Cyclin-like" evidence="7">
    <location>
        <begin position="265"/>
        <end position="349"/>
    </location>
</feature>
<evidence type="ECO:0000256" key="1">
    <source>
        <dbReference type="ARBA" id="ARBA00022618"/>
    </source>
</evidence>
<dbReference type="InterPro" id="IPR039361">
    <property type="entry name" value="Cyclin"/>
</dbReference>
<evidence type="ECO:0000259" key="7">
    <source>
        <dbReference type="SMART" id="SM00385"/>
    </source>
</evidence>
<reference evidence="9" key="1">
    <citation type="submission" date="2022-08" db="EMBL/GenBank/DDBJ databases">
        <title>Novel sulfate-reducing endosymbionts in the free-living metamonad Anaeramoeba.</title>
        <authorList>
            <person name="Jerlstrom-Hultqvist J."/>
            <person name="Cepicka I."/>
            <person name="Gallot-Lavallee L."/>
            <person name="Salas-Leiva D."/>
            <person name="Curtis B.A."/>
            <person name="Zahonova K."/>
            <person name="Pipaliya S."/>
            <person name="Dacks J."/>
            <person name="Roger A.J."/>
        </authorList>
    </citation>
    <scope>NUCLEOTIDE SEQUENCE</scope>
    <source>
        <strain evidence="9">Schooner1</strain>
    </source>
</reference>
<name>A0ABQ8XQ28_9EUKA</name>
<dbReference type="SMART" id="SM00385">
    <property type="entry name" value="CYCLIN"/>
    <property type="match status" value="2"/>
</dbReference>
<comment type="caution">
    <text evidence="9">The sequence shown here is derived from an EMBL/GenBank/DDBJ whole genome shotgun (WGS) entry which is preliminary data.</text>
</comment>
<proteinExistence type="inferred from homology"/>
<sequence length="486" mass="58136">MFYRIKKSSNFYNKENEDPNESSKHKIITKFQNQLPPKEKRALRDISNFPNLNKNINEKNKARNQKQSLNQKHSHHVLQKKNYDQSQDENMGSKIKEQEVFTSPSSLSDYESQTNPNISSENDISLNDEIESENNTETESEEEYESEFVFDQKEKNIVEEDEDEDEDEEEEEDEEDEEEEEKYREEEYEDGDEEGCVKEIEKNKEIDKILDINFHHRNDILFVSEYSKEIYENYRKRETNHLPSPTYLEDKQKHLQSLQRKILVNWMNAVCQELNLHSETYYLAINYFDRFLTKQETPQRYLQLVAITCIFIASKYEEIYSPEIEELSEYTKNFCTPVQILRSETLILNCLRFQCTVVTPKHFLRWYLRASSASIKVMLIANYLLELQSLEYFFLYFKPSMIAACCVAAARWILYDQNNDLEKKNWWDKTMEHYTGYTDTELKECMSFLIQAFKNAPTSKYKSPYEKYGDENLREVSKLKIKTEFN</sequence>
<comment type="similarity">
    <text evidence="4">Belongs to the cyclin family.</text>
</comment>
<keyword evidence="3" id="KW-0131">Cell cycle</keyword>
<dbReference type="PROSITE" id="PS00292">
    <property type="entry name" value="CYCLINS"/>
    <property type="match status" value="1"/>
</dbReference>
<feature type="compositionally biased region" description="Acidic residues" evidence="5">
    <location>
        <begin position="159"/>
        <end position="194"/>
    </location>
</feature>
<feature type="domain" description="Cyclin C-terminal" evidence="8">
    <location>
        <begin position="358"/>
        <end position="482"/>
    </location>
</feature>
<dbReference type="SUPFAM" id="SSF47954">
    <property type="entry name" value="Cyclin-like"/>
    <property type="match status" value="2"/>
</dbReference>
<dbReference type="Proteomes" id="UP001150062">
    <property type="component" value="Unassembled WGS sequence"/>
</dbReference>
<dbReference type="Pfam" id="PF00134">
    <property type="entry name" value="Cyclin_N"/>
    <property type="match status" value="1"/>
</dbReference>
<dbReference type="InterPro" id="IPR048258">
    <property type="entry name" value="Cyclins_cyclin-box"/>
</dbReference>
<keyword evidence="10" id="KW-1185">Reference proteome</keyword>
<feature type="compositionally biased region" description="Polar residues" evidence="5">
    <location>
        <begin position="100"/>
        <end position="125"/>
    </location>
</feature>
<accession>A0ABQ8XQ28</accession>
<feature type="transmembrane region" description="Helical" evidence="6">
    <location>
        <begin position="396"/>
        <end position="414"/>
    </location>
</feature>
<keyword evidence="6" id="KW-0812">Transmembrane</keyword>
<dbReference type="InterPro" id="IPR046965">
    <property type="entry name" value="Cyclin_A/B-like"/>
</dbReference>
<dbReference type="InterPro" id="IPR004367">
    <property type="entry name" value="Cyclin_C-dom"/>
</dbReference>
<dbReference type="Gene3D" id="1.10.472.10">
    <property type="entry name" value="Cyclin-like"/>
    <property type="match status" value="2"/>
</dbReference>
<evidence type="ECO:0000313" key="9">
    <source>
        <dbReference type="EMBL" id="KAJ6234230.1"/>
    </source>
</evidence>
<keyword evidence="6" id="KW-1133">Transmembrane helix</keyword>
<gene>
    <name evidence="9" type="ORF">M0813_04033</name>
</gene>
<evidence type="ECO:0000259" key="8">
    <source>
        <dbReference type="SMART" id="SM01332"/>
    </source>
</evidence>
<dbReference type="PANTHER" id="PTHR10177">
    <property type="entry name" value="CYCLINS"/>
    <property type="match status" value="1"/>
</dbReference>
<keyword evidence="6" id="KW-0472">Membrane</keyword>
<evidence type="ECO:0000256" key="2">
    <source>
        <dbReference type="ARBA" id="ARBA00023127"/>
    </source>
</evidence>
<feature type="compositionally biased region" description="Acidic residues" evidence="5">
    <location>
        <begin position="126"/>
        <end position="148"/>
    </location>
</feature>
<dbReference type="InterPro" id="IPR013763">
    <property type="entry name" value="Cyclin-like_dom"/>
</dbReference>
<evidence type="ECO:0000313" key="10">
    <source>
        <dbReference type="Proteomes" id="UP001150062"/>
    </source>
</evidence>
<feature type="region of interest" description="Disordered" evidence="5">
    <location>
        <begin position="1"/>
        <end position="194"/>
    </location>
</feature>
<dbReference type="EMBL" id="JAOAOG010000271">
    <property type="protein sequence ID" value="KAJ6234230.1"/>
    <property type="molecule type" value="Genomic_DNA"/>
</dbReference>
<evidence type="ECO:0000256" key="4">
    <source>
        <dbReference type="RuleBase" id="RU000383"/>
    </source>
</evidence>
<evidence type="ECO:0000256" key="5">
    <source>
        <dbReference type="SAM" id="MobiDB-lite"/>
    </source>
</evidence>
<dbReference type="SMART" id="SM01332">
    <property type="entry name" value="Cyclin_C"/>
    <property type="match status" value="1"/>
</dbReference>
<dbReference type="InterPro" id="IPR036915">
    <property type="entry name" value="Cyclin-like_sf"/>
</dbReference>
<keyword evidence="1" id="KW-0132">Cell division</keyword>
<organism evidence="9 10">
    <name type="scientific">Anaeramoeba flamelloides</name>
    <dbReference type="NCBI Taxonomy" id="1746091"/>
    <lineage>
        <taxon>Eukaryota</taxon>
        <taxon>Metamonada</taxon>
        <taxon>Anaeramoebidae</taxon>
        <taxon>Anaeramoeba</taxon>
    </lineage>
</organism>
<dbReference type="InterPro" id="IPR006671">
    <property type="entry name" value="Cyclin_N"/>
</dbReference>
<feature type="domain" description="Cyclin-like" evidence="7">
    <location>
        <begin position="362"/>
        <end position="451"/>
    </location>
</feature>
<dbReference type="PIRSF" id="PIRSF001771">
    <property type="entry name" value="Cyclin_A_B_D_E"/>
    <property type="match status" value="1"/>
</dbReference>
<evidence type="ECO:0000256" key="6">
    <source>
        <dbReference type="SAM" id="Phobius"/>
    </source>
</evidence>
<keyword evidence="2 4" id="KW-0195">Cyclin</keyword>
<feature type="compositionally biased region" description="Basic and acidic residues" evidence="5">
    <location>
        <begin position="14"/>
        <end position="24"/>
    </location>
</feature>